<evidence type="ECO:0000256" key="5">
    <source>
        <dbReference type="ARBA" id="ARBA00022475"/>
    </source>
</evidence>
<dbReference type="EC" id="2.7.1.202" evidence="3"/>
<dbReference type="Pfam" id="PF02302">
    <property type="entry name" value="PTS_IIB"/>
    <property type="match status" value="2"/>
</dbReference>
<evidence type="ECO:0000256" key="12">
    <source>
        <dbReference type="ARBA" id="ARBA00022989"/>
    </source>
</evidence>
<keyword evidence="8" id="KW-0808">Transferase</keyword>
<feature type="domain" description="PTS EIIC type-2" evidence="16">
    <location>
        <begin position="238"/>
        <end position="572"/>
    </location>
</feature>
<feature type="transmembrane region" description="Helical" evidence="14">
    <location>
        <begin position="542"/>
        <end position="563"/>
    </location>
</feature>
<keyword evidence="11" id="KW-0418">Kinase</keyword>
<dbReference type="GO" id="GO:0090563">
    <property type="term" value="F:protein-phosphocysteine-sugar phosphotransferase activity"/>
    <property type="evidence" value="ECO:0007669"/>
    <property type="project" value="TreeGrafter"/>
</dbReference>
<gene>
    <name evidence="17" type="ORF">VIBC2010_17205</name>
</gene>
<keyword evidence="10 14" id="KW-0812">Transmembrane</keyword>
<evidence type="ECO:0000256" key="7">
    <source>
        <dbReference type="ARBA" id="ARBA00022597"/>
    </source>
</evidence>
<keyword evidence="18" id="KW-1185">Reference proteome</keyword>
<evidence type="ECO:0000256" key="10">
    <source>
        <dbReference type="ARBA" id="ARBA00022692"/>
    </source>
</evidence>
<dbReference type="OrthoDB" id="9782569at2"/>
<evidence type="ECO:0000256" key="8">
    <source>
        <dbReference type="ARBA" id="ARBA00022679"/>
    </source>
</evidence>
<keyword evidence="9" id="KW-0598">Phosphotransferase system</keyword>
<dbReference type="AlphaFoldDB" id="E3BMG5"/>
<evidence type="ECO:0000256" key="2">
    <source>
        <dbReference type="ARBA" id="ARBA00004429"/>
    </source>
</evidence>
<feature type="transmembrane region" description="Helical" evidence="14">
    <location>
        <begin position="318"/>
        <end position="340"/>
    </location>
</feature>
<keyword evidence="5" id="KW-1003">Cell membrane</keyword>
<dbReference type="GO" id="GO:0022877">
    <property type="term" value="F:protein-N(PI)-phosphohistidine-fructose phosphotransferase system transporter activity"/>
    <property type="evidence" value="ECO:0007669"/>
    <property type="project" value="InterPro"/>
</dbReference>
<protein>
    <recommendedName>
        <fullName evidence="3">protein-N(pi)-phosphohistidine--D-fructose phosphotransferase</fullName>
        <ecNumber evidence="3">2.7.1.202</ecNumber>
    </recommendedName>
</protein>
<dbReference type="PANTHER" id="PTHR30505">
    <property type="entry name" value="FRUCTOSE-LIKE PERMEASE"/>
    <property type="match status" value="1"/>
</dbReference>
<comment type="caution">
    <text evidence="17">The sequence shown here is derived from an EMBL/GenBank/DDBJ whole genome shotgun (WGS) entry which is preliminary data.</text>
</comment>
<dbReference type="InterPro" id="IPR003353">
    <property type="entry name" value="PTS_IIB_fruc"/>
</dbReference>
<dbReference type="Gene3D" id="3.40.50.2300">
    <property type="match status" value="2"/>
</dbReference>
<keyword evidence="4" id="KW-0813">Transport</keyword>
<evidence type="ECO:0000313" key="18">
    <source>
        <dbReference type="Proteomes" id="UP000002943"/>
    </source>
</evidence>
<proteinExistence type="predicted"/>
<dbReference type="InterPro" id="IPR003501">
    <property type="entry name" value="PTS_EIIB_2/3"/>
</dbReference>
<feature type="transmembrane region" description="Helical" evidence="14">
    <location>
        <begin position="501"/>
        <end position="521"/>
    </location>
</feature>
<keyword evidence="12 14" id="KW-1133">Transmembrane helix</keyword>
<dbReference type="SUPFAM" id="SSF52794">
    <property type="entry name" value="PTS system IIB component-like"/>
    <property type="match status" value="2"/>
</dbReference>
<organism evidence="17 18">
    <name type="scientific">Vibrio caribbeanicus ATCC BAA-2122</name>
    <dbReference type="NCBI Taxonomy" id="796620"/>
    <lineage>
        <taxon>Bacteria</taxon>
        <taxon>Pseudomonadati</taxon>
        <taxon>Pseudomonadota</taxon>
        <taxon>Gammaproteobacteria</taxon>
        <taxon>Vibrionales</taxon>
        <taxon>Vibrionaceae</taxon>
        <taxon>Vibrio</taxon>
    </lineage>
</organism>
<dbReference type="InterPro" id="IPR050864">
    <property type="entry name" value="Bacterial_PTS_Sugar_Transport"/>
</dbReference>
<evidence type="ECO:0000256" key="9">
    <source>
        <dbReference type="ARBA" id="ARBA00022683"/>
    </source>
</evidence>
<comment type="subcellular location">
    <subcellularLocation>
        <location evidence="2">Cell inner membrane</location>
        <topology evidence="2">Multi-pass membrane protein</topology>
    </subcellularLocation>
</comment>
<dbReference type="PANTHER" id="PTHR30505:SF0">
    <property type="entry name" value="FRUCTOSE-LIKE PTS SYSTEM EIIBC COMPONENT-RELATED"/>
    <property type="match status" value="1"/>
</dbReference>
<accession>E3BMG5</accession>
<dbReference type="NCBIfam" id="TIGR00829">
    <property type="entry name" value="FRU"/>
    <property type="match status" value="1"/>
</dbReference>
<feature type="domain" description="PTS EIIB type-2" evidence="15">
    <location>
        <begin position="121"/>
        <end position="216"/>
    </location>
</feature>
<feature type="transmembrane region" description="Helical" evidence="14">
    <location>
        <begin position="439"/>
        <end position="462"/>
    </location>
</feature>
<dbReference type="GO" id="GO:0005351">
    <property type="term" value="F:carbohydrate:proton symporter activity"/>
    <property type="evidence" value="ECO:0007669"/>
    <property type="project" value="InterPro"/>
</dbReference>
<dbReference type="PROSITE" id="PS51099">
    <property type="entry name" value="PTS_EIIB_TYPE_2"/>
    <property type="match status" value="2"/>
</dbReference>
<dbReference type="GO" id="GO:0005886">
    <property type="term" value="C:plasma membrane"/>
    <property type="evidence" value="ECO:0007669"/>
    <property type="project" value="UniProtKB-SubCell"/>
</dbReference>
<dbReference type="PROSITE" id="PS51104">
    <property type="entry name" value="PTS_EIIC_TYPE_2"/>
    <property type="match status" value="1"/>
</dbReference>
<dbReference type="CDD" id="cd05569">
    <property type="entry name" value="PTS_IIB_fructose"/>
    <property type="match status" value="2"/>
</dbReference>
<keyword evidence="13 14" id="KW-0472">Membrane</keyword>
<dbReference type="STRING" id="796620.VIBC2010_17205"/>
<dbReference type="GO" id="GO:0009401">
    <property type="term" value="P:phosphoenolpyruvate-dependent sugar phosphotransferase system"/>
    <property type="evidence" value="ECO:0007669"/>
    <property type="project" value="UniProtKB-KW"/>
</dbReference>
<evidence type="ECO:0000256" key="13">
    <source>
        <dbReference type="ARBA" id="ARBA00023136"/>
    </source>
</evidence>
<evidence type="ECO:0000256" key="1">
    <source>
        <dbReference type="ARBA" id="ARBA00001401"/>
    </source>
</evidence>
<dbReference type="eggNOG" id="COG1299">
    <property type="taxonomic scope" value="Bacteria"/>
</dbReference>
<feature type="domain" description="PTS EIIB type-2" evidence="15">
    <location>
        <begin position="1"/>
        <end position="98"/>
    </location>
</feature>
<evidence type="ECO:0000256" key="6">
    <source>
        <dbReference type="ARBA" id="ARBA00022553"/>
    </source>
</evidence>
<feature type="transmembrane region" description="Helical" evidence="14">
    <location>
        <begin position="402"/>
        <end position="419"/>
    </location>
</feature>
<evidence type="ECO:0000256" key="14">
    <source>
        <dbReference type="SAM" id="Phobius"/>
    </source>
</evidence>
<reference evidence="17 18" key="1">
    <citation type="journal article" date="2012" name="Int. J. Syst. Evol. Microbiol.">
        <title>Vibrio caribbeanicus sp. nov., isolated from the marine sponge Scleritoderma cyanea.</title>
        <authorList>
            <person name="Hoffmann M."/>
            <person name="Monday S.R."/>
            <person name="Allard M.W."/>
            <person name="Strain E.A."/>
            <person name="Whittaker P."/>
            <person name="Naum M."/>
            <person name="McCarthy P.J."/>
            <person name="Lopez J.V."/>
            <person name="Fischer M."/>
            <person name="Brown E.W."/>
        </authorList>
    </citation>
    <scope>NUCLEOTIDE SEQUENCE [LARGE SCALE GENOMIC DNA]</scope>
    <source>
        <strain evidence="17 18">ATCC BAA-2122</strain>
    </source>
</reference>
<feature type="transmembrane region" description="Helical" evidence="14">
    <location>
        <begin position="474"/>
        <end position="495"/>
    </location>
</feature>
<keyword evidence="7" id="KW-0762">Sugar transport</keyword>
<dbReference type="FunFam" id="3.40.50.2300:FF:000014">
    <property type="entry name" value="PTS system fructose-like transporter subunit IIB"/>
    <property type="match status" value="1"/>
</dbReference>
<evidence type="ECO:0000256" key="3">
    <source>
        <dbReference type="ARBA" id="ARBA00012799"/>
    </source>
</evidence>
<dbReference type="eggNOG" id="COG1445">
    <property type="taxonomic scope" value="Bacteria"/>
</dbReference>
<evidence type="ECO:0000256" key="4">
    <source>
        <dbReference type="ARBA" id="ARBA00022448"/>
    </source>
</evidence>
<name>E3BMG5_9VIBR</name>
<evidence type="ECO:0000256" key="11">
    <source>
        <dbReference type="ARBA" id="ARBA00022777"/>
    </source>
</evidence>
<dbReference type="InterPro" id="IPR013011">
    <property type="entry name" value="PTS_EIIB_2"/>
</dbReference>
<dbReference type="NCBIfam" id="TIGR01427">
    <property type="entry name" value="PTS_IIC_fructo"/>
    <property type="match status" value="1"/>
</dbReference>
<dbReference type="InterPro" id="IPR006327">
    <property type="entry name" value="PTS_IIC_fruc"/>
</dbReference>
<dbReference type="InterPro" id="IPR013014">
    <property type="entry name" value="PTS_EIIC_2"/>
</dbReference>
<evidence type="ECO:0000259" key="16">
    <source>
        <dbReference type="PROSITE" id="PS51104"/>
    </source>
</evidence>
<feature type="transmembrane region" description="Helical" evidence="14">
    <location>
        <begin position="360"/>
        <end position="381"/>
    </location>
</feature>
<dbReference type="NCBIfam" id="NF007783">
    <property type="entry name" value="PRK10474.1"/>
    <property type="match status" value="2"/>
</dbReference>
<feature type="transmembrane region" description="Helical" evidence="14">
    <location>
        <begin position="288"/>
        <end position="306"/>
    </location>
</feature>
<dbReference type="InterPro" id="IPR036095">
    <property type="entry name" value="PTS_EIIB-like_sf"/>
</dbReference>
<sequence>MNIAIVTACQSGVATGFIAANLLNKASTNLGWKVTTECQSDIIAHSALSQSDITDADFIIVASDNPIDLQRFIGKRVYQTSINNVISNFNDLLNSAYSNAHVLCEDDVQIDESTPDNSKNIVAITACPTGVAHTFMAAEALENEAKKRGYFIKVETRGSVGAKNKLSTEEVAAADLVIVAADIDVPLDRFEGKNVYLTQTGAAVKRTSEEFDRALSEAAPYHGANTVQLKTSEEKKGIYQHLMNGVSHMLPMVVAGGLIIALSFVFGIQAFEEKGTLAASLMDIGGGAAFKLMIPVLSGFIAFSIADRPGLAPGLVGGMLASSIGAGFLGGIAAGFIAGYCAKLLAQKLSLPQSMEALKPILIIPFIATLLTGLIMIYIVGEPISSVMSLLTDFLNNMGTESAIFLGLVLGGMMCFDLGGPVNKTAYAFGVGLLTSQSYAPMAAIMAAGMVPALGMGAATFFAKHKFDDSEREAGKASFVLGLCFISEGAIPFAAKDPMRVLPSCILGGAVTGALSMLCGAKLVAPHGGLFVLLIPNAISPIGLYVLSIITGTVITGICYATLKTRKTLSNI</sequence>
<evidence type="ECO:0000259" key="15">
    <source>
        <dbReference type="PROSITE" id="PS51099"/>
    </source>
</evidence>
<evidence type="ECO:0000313" key="17">
    <source>
        <dbReference type="EMBL" id="EFP95710.1"/>
    </source>
</evidence>
<dbReference type="EMBL" id="AEIU01000088">
    <property type="protein sequence ID" value="EFP95710.1"/>
    <property type="molecule type" value="Genomic_DNA"/>
</dbReference>
<comment type="catalytic activity">
    <reaction evidence="1">
        <text>D-fructose(out) + N(pros)-phospho-L-histidyl-[protein] = D-fructose 1-phosphate(in) + L-histidyl-[protein]</text>
        <dbReference type="Rhea" id="RHEA:49252"/>
        <dbReference type="Rhea" id="RHEA-COMP:9745"/>
        <dbReference type="Rhea" id="RHEA-COMP:9746"/>
        <dbReference type="ChEBI" id="CHEBI:29979"/>
        <dbReference type="ChEBI" id="CHEBI:37721"/>
        <dbReference type="ChEBI" id="CHEBI:58674"/>
        <dbReference type="ChEBI" id="CHEBI:64837"/>
        <dbReference type="EC" id="2.7.1.202"/>
    </reaction>
</comment>
<dbReference type="RefSeq" id="WP_009602305.1">
    <property type="nucleotide sequence ID" value="NZ_AEIU01000088.1"/>
</dbReference>
<dbReference type="Proteomes" id="UP000002943">
    <property type="component" value="Unassembled WGS sequence"/>
</dbReference>
<feature type="transmembrane region" description="Helical" evidence="14">
    <location>
        <begin position="249"/>
        <end position="268"/>
    </location>
</feature>
<keyword evidence="6" id="KW-0597">Phosphoprotein</keyword>